<dbReference type="EMBL" id="FPBK01000013">
    <property type="protein sequence ID" value="SFU68271.1"/>
    <property type="molecule type" value="Genomic_DNA"/>
</dbReference>
<evidence type="ECO:0000256" key="6">
    <source>
        <dbReference type="ARBA" id="ARBA00022692"/>
    </source>
</evidence>
<evidence type="ECO:0000256" key="4">
    <source>
        <dbReference type="ARBA" id="ARBA00022475"/>
    </source>
</evidence>
<keyword evidence="9 10" id="KW-0472">Membrane</keyword>
<evidence type="ECO:0000259" key="11">
    <source>
        <dbReference type="PROSITE" id="PS52015"/>
    </source>
</evidence>
<keyword evidence="6 10" id="KW-0812">Transmembrane</keyword>
<dbReference type="CDD" id="cd07341">
    <property type="entry name" value="M56_BlaR1_MecR1_like"/>
    <property type="match status" value="1"/>
</dbReference>
<feature type="transmembrane region" description="Helical" evidence="10">
    <location>
        <begin position="35"/>
        <end position="58"/>
    </location>
</feature>
<feature type="transmembrane region" description="Helical" evidence="10">
    <location>
        <begin position="99"/>
        <end position="116"/>
    </location>
</feature>
<dbReference type="PANTHER" id="PTHR33446:SF2">
    <property type="entry name" value="PROTEIN TONB"/>
    <property type="match status" value="1"/>
</dbReference>
<proteinExistence type="inferred from homology"/>
<keyword evidence="13" id="KW-1185">Reference proteome</keyword>
<keyword evidence="5" id="KW-0997">Cell inner membrane</keyword>
<keyword evidence="8 10" id="KW-1133">Transmembrane helix</keyword>
<dbReference type="PANTHER" id="PTHR33446">
    <property type="entry name" value="PROTEIN TONB-RELATED"/>
    <property type="match status" value="1"/>
</dbReference>
<dbReference type="Proteomes" id="UP000199138">
    <property type="component" value="Unassembled WGS sequence"/>
</dbReference>
<keyword evidence="7" id="KW-0653">Protein transport</keyword>
<sequence length="499" mass="57970">MIQYLLLVIACQVLFLALYDLFLKKETFFNVNRAYLLLTPLLSLVLPFIKISNFGGIIPRALILPKFDVAQTNIEVIQLSEVVISGQQTQDFWSQVSPLQIIAVVGMLFSLLFFFFKLGKIFELKNHGKIQWKKYFYEVTIPKSNIAFSFFNNMFLGEEVKQKNHDHIIAHELVHIQQKHSWDLLYFEVFRIVFWFNPLVYMYQKRITELHEFIADRKTSQQNKKEHYQQLLQEVFQTENISFTNQFFNQSLIKKRIKMLQKSNSKKRELFKYILIIPMLAGIMVYTSACNQEETTEVVTSENLTDAELMHKIALENNISEEAEAKLQVFIKSEKMVTYINTSEMEKEEMYRFLVSTYLEFQEQGDLPTVETRTVSDYTTKDASVNVDVPFTIVEKRPAFKGFENQSAAVFKEQLDKHVRTTFQYPADAQADGVQGRVYINFRINTDGSVSVIGSRGPDKRLEAEAERIINALPAFVPGEQRGEVVPVTFAYPIVFKLS</sequence>
<organism evidence="12 13">
    <name type="scientific">Pustulibacterium marinum</name>
    <dbReference type="NCBI Taxonomy" id="1224947"/>
    <lineage>
        <taxon>Bacteria</taxon>
        <taxon>Pseudomonadati</taxon>
        <taxon>Bacteroidota</taxon>
        <taxon>Flavobacteriia</taxon>
        <taxon>Flavobacteriales</taxon>
        <taxon>Flavobacteriaceae</taxon>
        <taxon>Pustulibacterium</taxon>
    </lineage>
</organism>
<keyword evidence="3" id="KW-0813">Transport</keyword>
<evidence type="ECO:0000256" key="5">
    <source>
        <dbReference type="ARBA" id="ARBA00022519"/>
    </source>
</evidence>
<evidence type="ECO:0000256" key="9">
    <source>
        <dbReference type="ARBA" id="ARBA00023136"/>
    </source>
</evidence>
<feature type="domain" description="TonB C-terminal" evidence="11">
    <location>
        <begin position="410"/>
        <end position="499"/>
    </location>
</feature>
<dbReference type="Pfam" id="PF05569">
    <property type="entry name" value="Peptidase_M56"/>
    <property type="match status" value="1"/>
</dbReference>
<feature type="transmembrane region" description="Helical" evidence="10">
    <location>
        <begin position="270"/>
        <end position="289"/>
    </location>
</feature>
<dbReference type="InterPro" id="IPR037682">
    <property type="entry name" value="TonB_C"/>
</dbReference>
<dbReference type="NCBIfam" id="TIGR01352">
    <property type="entry name" value="tonB_Cterm"/>
    <property type="match status" value="1"/>
</dbReference>
<dbReference type="AlphaFoldDB" id="A0A1I7I5T9"/>
<evidence type="ECO:0000313" key="13">
    <source>
        <dbReference type="Proteomes" id="UP000199138"/>
    </source>
</evidence>
<dbReference type="InterPro" id="IPR008756">
    <property type="entry name" value="Peptidase_M56"/>
</dbReference>
<dbReference type="PROSITE" id="PS52015">
    <property type="entry name" value="TONB_CTD"/>
    <property type="match status" value="1"/>
</dbReference>
<dbReference type="Gene3D" id="3.30.1150.10">
    <property type="match status" value="1"/>
</dbReference>
<dbReference type="Pfam" id="PF03544">
    <property type="entry name" value="TonB_C"/>
    <property type="match status" value="1"/>
</dbReference>
<dbReference type="RefSeq" id="WP_245766601.1">
    <property type="nucleotide sequence ID" value="NZ_FPBK01000013.1"/>
</dbReference>
<evidence type="ECO:0000256" key="1">
    <source>
        <dbReference type="ARBA" id="ARBA00004383"/>
    </source>
</evidence>
<accession>A0A1I7I5T9</accession>
<reference evidence="12 13" key="1">
    <citation type="submission" date="2016-10" db="EMBL/GenBank/DDBJ databases">
        <authorList>
            <person name="de Groot N.N."/>
        </authorList>
    </citation>
    <scope>NUCLEOTIDE SEQUENCE [LARGE SCALE GENOMIC DNA]</scope>
    <source>
        <strain evidence="12 13">CGMCC 1.12333</strain>
    </source>
</reference>
<dbReference type="GO" id="GO:0098797">
    <property type="term" value="C:plasma membrane protein complex"/>
    <property type="evidence" value="ECO:0007669"/>
    <property type="project" value="TreeGrafter"/>
</dbReference>
<comment type="similarity">
    <text evidence="2">Belongs to the TonB family.</text>
</comment>
<evidence type="ECO:0000256" key="7">
    <source>
        <dbReference type="ARBA" id="ARBA00022927"/>
    </source>
</evidence>
<dbReference type="GO" id="GO:0055085">
    <property type="term" value="P:transmembrane transport"/>
    <property type="evidence" value="ECO:0007669"/>
    <property type="project" value="InterPro"/>
</dbReference>
<dbReference type="GO" id="GO:0031992">
    <property type="term" value="F:energy transducer activity"/>
    <property type="evidence" value="ECO:0007669"/>
    <property type="project" value="TreeGrafter"/>
</dbReference>
<dbReference type="STRING" id="1224947.SAMN05216480_11315"/>
<evidence type="ECO:0000256" key="8">
    <source>
        <dbReference type="ARBA" id="ARBA00022989"/>
    </source>
</evidence>
<evidence type="ECO:0000313" key="12">
    <source>
        <dbReference type="EMBL" id="SFU68271.1"/>
    </source>
</evidence>
<dbReference type="SUPFAM" id="SSF74653">
    <property type="entry name" value="TolA/TonB C-terminal domain"/>
    <property type="match status" value="1"/>
</dbReference>
<evidence type="ECO:0000256" key="3">
    <source>
        <dbReference type="ARBA" id="ARBA00022448"/>
    </source>
</evidence>
<feature type="transmembrane region" description="Helical" evidence="10">
    <location>
        <begin position="6"/>
        <end position="23"/>
    </location>
</feature>
<gene>
    <name evidence="12" type="ORF">SAMN05216480_11315</name>
</gene>
<protein>
    <submittedName>
        <fullName evidence="12">TonB family C-terminal domain-containing protein</fullName>
    </submittedName>
</protein>
<dbReference type="InterPro" id="IPR006260">
    <property type="entry name" value="TonB/TolA_C"/>
</dbReference>
<dbReference type="InterPro" id="IPR051045">
    <property type="entry name" value="TonB-dependent_transducer"/>
</dbReference>
<evidence type="ECO:0000256" key="2">
    <source>
        <dbReference type="ARBA" id="ARBA00006555"/>
    </source>
</evidence>
<dbReference type="GO" id="GO:0015031">
    <property type="term" value="P:protein transport"/>
    <property type="evidence" value="ECO:0007669"/>
    <property type="project" value="UniProtKB-KW"/>
</dbReference>
<evidence type="ECO:0000256" key="10">
    <source>
        <dbReference type="SAM" id="Phobius"/>
    </source>
</evidence>
<keyword evidence="4" id="KW-1003">Cell membrane</keyword>
<comment type="subcellular location">
    <subcellularLocation>
        <location evidence="1">Cell inner membrane</location>
        <topology evidence="1">Single-pass membrane protein</topology>
        <orientation evidence="1">Periplasmic side</orientation>
    </subcellularLocation>
</comment>
<name>A0A1I7I5T9_9FLAO</name>